<protein>
    <submittedName>
        <fullName evidence="1">Uncharacterized protein</fullName>
    </submittedName>
</protein>
<proteinExistence type="predicted"/>
<dbReference type="EMBL" id="CM046124">
    <property type="protein sequence ID" value="KAI8433018.1"/>
    <property type="molecule type" value="Genomic_DNA"/>
</dbReference>
<organism evidence="1 2">
    <name type="scientific">Choristoneura fumiferana</name>
    <name type="common">Spruce budworm moth</name>
    <name type="synonym">Archips fumiferana</name>
    <dbReference type="NCBI Taxonomy" id="7141"/>
    <lineage>
        <taxon>Eukaryota</taxon>
        <taxon>Metazoa</taxon>
        <taxon>Ecdysozoa</taxon>
        <taxon>Arthropoda</taxon>
        <taxon>Hexapoda</taxon>
        <taxon>Insecta</taxon>
        <taxon>Pterygota</taxon>
        <taxon>Neoptera</taxon>
        <taxon>Endopterygota</taxon>
        <taxon>Lepidoptera</taxon>
        <taxon>Glossata</taxon>
        <taxon>Ditrysia</taxon>
        <taxon>Tortricoidea</taxon>
        <taxon>Tortricidae</taxon>
        <taxon>Tortricinae</taxon>
        <taxon>Choristoneura</taxon>
    </lineage>
</organism>
<name>A0ACC0K9C5_CHOFU</name>
<sequence length="320" mass="36943">MSTSELKQFDGEKWEVFIEQFECYVLGKAKPVPRQKNKFNNNRQSNNVQCFCCGKQNHIKAECSLKRKFCSECGQQGHIYRMCPRKQRQTNVLEVEPENKNENAQQSVKDQFAEVFTPGWGNFKGEVINLKLKAEAKPKCLPVRRVPFALREKIIHAAMEHYRRVKVVNPSVPDITRCSVYCKLSRFSWYWGDIRRAEAEVLVIQNPDFFIIRATKSPCDILSITFLINTSKFKSSTTSAYNNSSSNSPIKNNIAHMHIQHYKGLFSLDKKSYVPLEELPQHCASFGRSNNIFKAQALKRNATAKLILRKNLSKEHSMEL</sequence>
<evidence type="ECO:0000313" key="1">
    <source>
        <dbReference type="EMBL" id="KAI8433018.1"/>
    </source>
</evidence>
<keyword evidence="2" id="KW-1185">Reference proteome</keyword>
<dbReference type="Proteomes" id="UP001064048">
    <property type="component" value="Chromosome 24"/>
</dbReference>
<evidence type="ECO:0000313" key="2">
    <source>
        <dbReference type="Proteomes" id="UP001064048"/>
    </source>
</evidence>
<gene>
    <name evidence="1" type="ORF">MSG28_013888</name>
</gene>
<reference evidence="1 2" key="1">
    <citation type="journal article" date="2022" name="Genome Biol. Evol.">
        <title>The Spruce Budworm Genome: Reconstructing the Evolutionary History of Antifreeze Proteins.</title>
        <authorList>
            <person name="Beliveau C."/>
            <person name="Gagne P."/>
            <person name="Picq S."/>
            <person name="Vernygora O."/>
            <person name="Keeling C.I."/>
            <person name="Pinkney K."/>
            <person name="Doucet D."/>
            <person name="Wen F."/>
            <person name="Johnston J.S."/>
            <person name="Maaroufi H."/>
            <person name="Boyle B."/>
            <person name="Laroche J."/>
            <person name="Dewar K."/>
            <person name="Juretic N."/>
            <person name="Blackburn G."/>
            <person name="Nisole A."/>
            <person name="Brunet B."/>
            <person name="Brandao M."/>
            <person name="Lumley L."/>
            <person name="Duan J."/>
            <person name="Quan G."/>
            <person name="Lucarotti C.J."/>
            <person name="Roe A.D."/>
            <person name="Sperling F.A.H."/>
            <person name="Levesque R.C."/>
            <person name="Cusson M."/>
        </authorList>
    </citation>
    <scope>NUCLEOTIDE SEQUENCE [LARGE SCALE GENOMIC DNA]</scope>
    <source>
        <strain evidence="1">Glfc:IPQL:Cfum</strain>
    </source>
</reference>
<comment type="caution">
    <text evidence="1">The sequence shown here is derived from an EMBL/GenBank/DDBJ whole genome shotgun (WGS) entry which is preliminary data.</text>
</comment>
<accession>A0ACC0K9C5</accession>